<evidence type="ECO:0000259" key="4">
    <source>
        <dbReference type="Pfam" id="PF08797"/>
    </source>
</evidence>
<dbReference type="AlphaFoldDB" id="A0A975CYN6"/>
<protein>
    <recommendedName>
        <fullName evidence="4">HIRAN domain-containing protein</fullName>
    </recommendedName>
</protein>
<dbReference type="GO" id="GO:0008270">
    <property type="term" value="F:zinc ion binding"/>
    <property type="evidence" value="ECO:0007669"/>
    <property type="project" value="InterPro"/>
</dbReference>
<dbReference type="InterPro" id="IPR014905">
    <property type="entry name" value="HIRAN"/>
</dbReference>
<feature type="region of interest" description="Disordered" evidence="3">
    <location>
        <begin position="108"/>
        <end position="137"/>
    </location>
</feature>
<dbReference type="EMBL" id="CP059319">
    <property type="protein sequence ID" value="QTH20150.1"/>
    <property type="molecule type" value="Genomic_DNA"/>
</dbReference>
<evidence type="ECO:0000313" key="5">
    <source>
        <dbReference type="EMBL" id="QTH20150.1"/>
    </source>
</evidence>
<evidence type="ECO:0000313" key="6">
    <source>
        <dbReference type="Proteomes" id="UP000664914"/>
    </source>
</evidence>
<accession>A0A975CYN6</accession>
<feature type="domain" description="HIRAN" evidence="4">
    <location>
        <begin position="33"/>
        <end position="83"/>
    </location>
</feature>
<reference evidence="5" key="1">
    <citation type="submission" date="2020-07" db="EMBL/GenBank/DDBJ databases">
        <authorList>
            <person name="Camacho E."/>
        </authorList>
    </citation>
    <scope>NUCLEOTIDE SEQUENCE</scope>
    <source>
        <strain evidence="5">MPO218</strain>
    </source>
</reference>
<dbReference type="Pfam" id="PF08797">
    <property type="entry name" value="HIRAN"/>
    <property type="match status" value="1"/>
</dbReference>
<evidence type="ECO:0000256" key="1">
    <source>
        <dbReference type="ARBA" id="ARBA00022723"/>
    </source>
</evidence>
<dbReference type="GO" id="GO:0003676">
    <property type="term" value="F:nucleic acid binding"/>
    <property type="evidence" value="ECO:0007669"/>
    <property type="project" value="InterPro"/>
</dbReference>
<dbReference type="Gene3D" id="3.30.70.2330">
    <property type="match status" value="1"/>
</dbReference>
<reference evidence="5" key="2">
    <citation type="submission" date="2021-04" db="EMBL/GenBank/DDBJ databases">
        <title>Isolation and genomic analysis of the ibuprofen-degrading bacterium Sphingomonas strain MPO218.</title>
        <authorList>
            <person name="Aulestia M."/>
            <person name="Flores A."/>
            <person name="Mangas E.L."/>
            <person name="Perez-Pulido A.J."/>
            <person name="Santero E."/>
            <person name="Camacho E.M."/>
        </authorList>
    </citation>
    <scope>NUCLEOTIDE SEQUENCE</scope>
    <source>
        <strain evidence="5">MPO218</strain>
    </source>
</reference>
<dbReference type="GO" id="GO:0016818">
    <property type="term" value="F:hydrolase activity, acting on acid anhydrides, in phosphorus-containing anhydrides"/>
    <property type="evidence" value="ECO:0007669"/>
    <property type="project" value="InterPro"/>
</dbReference>
<sequence length="137" mass="14947">MPRQLSLAVRGADFANNKPKAQGNVPRRFEIATCRPGEPVELVLEPDNPHDPQAILILSARGVPIGYVSAERAPFIGRHIRQGDEVIAIFQQATRIGAVIRVSLDGSAPILPDVREPDSSAASEDDHYHVDPVWPDD</sequence>
<keyword evidence="2" id="KW-0378">Hydrolase</keyword>
<organism evidence="5 6">
    <name type="scientific">Rhizorhabdus wittichii</name>
    <dbReference type="NCBI Taxonomy" id="160791"/>
    <lineage>
        <taxon>Bacteria</taxon>
        <taxon>Pseudomonadati</taxon>
        <taxon>Pseudomonadota</taxon>
        <taxon>Alphaproteobacteria</taxon>
        <taxon>Sphingomonadales</taxon>
        <taxon>Sphingomonadaceae</taxon>
        <taxon>Rhizorhabdus</taxon>
    </lineage>
</organism>
<dbReference type="Proteomes" id="UP000664914">
    <property type="component" value="Chromosome"/>
</dbReference>
<proteinExistence type="predicted"/>
<keyword evidence="1" id="KW-0479">Metal-binding</keyword>
<evidence type="ECO:0000256" key="2">
    <source>
        <dbReference type="ARBA" id="ARBA00022801"/>
    </source>
</evidence>
<evidence type="ECO:0000256" key="3">
    <source>
        <dbReference type="SAM" id="MobiDB-lite"/>
    </source>
</evidence>
<name>A0A975CYN6_9SPHN</name>
<gene>
    <name evidence="5" type="ORF">HRJ34_17530</name>
</gene>
<dbReference type="RefSeq" id="WP_208631984.1">
    <property type="nucleotide sequence ID" value="NZ_CP059319.1"/>
</dbReference>
<feature type="compositionally biased region" description="Basic and acidic residues" evidence="3">
    <location>
        <begin position="113"/>
        <end position="130"/>
    </location>
</feature>